<dbReference type="PANTHER" id="PTHR35767">
    <property type="entry name" value="HAPLESS PROTEIN"/>
    <property type="match status" value="1"/>
</dbReference>
<dbReference type="PANTHER" id="PTHR35767:SF11">
    <property type="match status" value="1"/>
</dbReference>
<organism evidence="1 2">
    <name type="scientific">Ficus carica</name>
    <name type="common">Common fig</name>
    <dbReference type="NCBI Taxonomy" id="3494"/>
    <lineage>
        <taxon>Eukaryota</taxon>
        <taxon>Viridiplantae</taxon>
        <taxon>Streptophyta</taxon>
        <taxon>Embryophyta</taxon>
        <taxon>Tracheophyta</taxon>
        <taxon>Spermatophyta</taxon>
        <taxon>Magnoliopsida</taxon>
        <taxon>eudicotyledons</taxon>
        <taxon>Gunneridae</taxon>
        <taxon>Pentapetalae</taxon>
        <taxon>rosids</taxon>
        <taxon>fabids</taxon>
        <taxon>Rosales</taxon>
        <taxon>Moraceae</taxon>
        <taxon>Ficeae</taxon>
        <taxon>Ficus</taxon>
    </lineage>
</organism>
<dbReference type="EMBL" id="BTGU01000292">
    <property type="protein sequence ID" value="GMN66153.1"/>
    <property type="molecule type" value="Genomic_DNA"/>
</dbReference>
<gene>
    <name evidence="1" type="ORF">TIFTF001_035224</name>
</gene>
<evidence type="ECO:0000313" key="1">
    <source>
        <dbReference type="EMBL" id="GMN66153.1"/>
    </source>
</evidence>
<accession>A0AA88J673</accession>
<evidence type="ECO:0000313" key="2">
    <source>
        <dbReference type="Proteomes" id="UP001187192"/>
    </source>
</evidence>
<reference evidence="1" key="1">
    <citation type="submission" date="2023-07" db="EMBL/GenBank/DDBJ databases">
        <title>draft genome sequence of fig (Ficus carica).</title>
        <authorList>
            <person name="Takahashi T."/>
            <person name="Nishimura K."/>
        </authorList>
    </citation>
    <scope>NUCLEOTIDE SEQUENCE</scope>
</reference>
<dbReference type="AlphaFoldDB" id="A0AA88J673"/>
<keyword evidence="2" id="KW-1185">Reference proteome</keyword>
<sequence>MMSQQQNPDEILQSLQNPDFKSFSIRQYVLDYRQKDIFHSWPFPEKYLQMCLNHGISNDSVLPPFEPHHLAVESLGFRRSNCSQQNEIINAISIQRIHQETAVEENVSKEECCLTKTDEAVSKICGEVQDRRVSLSNNTSEHDENDHHLGSDVTSSIIVSKDQPFADIPTSLPHVRPCDMIAKSNKRLRLKRRRHKGKHKKKTIVNILSMAKPCTYEDRLRLNGLYCGLSTSPELMDVEQIEEANDVEKSELTEECLNDKLQTDDCEGDINTLGEKRLVMKFMFCGCSPNSCNMDQDETEKGLPNA</sequence>
<name>A0AA88J673_FICCA</name>
<dbReference type="Proteomes" id="UP001187192">
    <property type="component" value="Unassembled WGS sequence"/>
</dbReference>
<proteinExistence type="predicted"/>
<comment type="caution">
    <text evidence="1">The sequence shown here is derived from an EMBL/GenBank/DDBJ whole genome shotgun (WGS) entry which is preliminary data.</text>
</comment>
<protein>
    <submittedName>
        <fullName evidence="1">Uncharacterized protein</fullName>
    </submittedName>
</protein>